<dbReference type="SUPFAM" id="SSF57667">
    <property type="entry name" value="beta-beta-alpha zinc fingers"/>
    <property type="match status" value="1"/>
</dbReference>
<dbReference type="GO" id="GO:0003677">
    <property type="term" value="F:DNA binding"/>
    <property type="evidence" value="ECO:0007669"/>
    <property type="project" value="InterPro"/>
</dbReference>
<keyword evidence="2 4" id="KW-0863">Zinc-finger</keyword>
<proteinExistence type="predicted"/>
<evidence type="ECO:0000259" key="5">
    <source>
        <dbReference type="PROSITE" id="PS50808"/>
    </source>
</evidence>
<evidence type="ECO:0000256" key="1">
    <source>
        <dbReference type="ARBA" id="ARBA00022723"/>
    </source>
</evidence>
<evidence type="ECO:0000256" key="4">
    <source>
        <dbReference type="PROSITE-ProRule" id="PRU00027"/>
    </source>
</evidence>
<reference evidence="7" key="1">
    <citation type="submission" date="2011-05" db="EMBL/GenBank/DDBJ databases">
        <authorList>
            <person name="Richards S.R."/>
            <person name="Qu J."/>
            <person name="Jiang H."/>
            <person name="Jhangiani S.N."/>
            <person name="Agravi P."/>
            <person name="Goodspeed R."/>
            <person name="Gross S."/>
            <person name="Mandapat C."/>
            <person name="Jackson L."/>
            <person name="Mathew T."/>
            <person name="Pu L."/>
            <person name="Thornton R."/>
            <person name="Saada N."/>
            <person name="Wilczek-Boney K.B."/>
            <person name="Lee S."/>
            <person name="Kovar C."/>
            <person name="Wu Y."/>
            <person name="Scherer S.E."/>
            <person name="Worley K.C."/>
            <person name="Muzny D.M."/>
            <person name="Gibbs R."/>
        </authorList>
    </citation>
    <scope>NUCLEOTIDE SEQUENCE</scope>
    <source>
        <strain evidence="7">Brora</strain>
    </source>
</reference>
<name>T1ILN8_STRMM</name>
<keyword evidence="7" id="KW-1185">Reference proteome</keyword>
<evidence type="ECO:0000256" key="2">
    <source>
        <dbReference type="ARBA" id="ARBA00022771"/>
    </source>
</evidence>
<sequence length="154" mass="17450">WKFYERIDKDSAKCKKCNKIISCKGSNTTGLKRHVASFHPGDGDTQKQLCVRLFGTTETTAELEQDEILDENEETDLKTQLEAAIKTMARTPVPKEPTKTIQRELNLYATVQPTSTESERVFSISSTFCSKKRAGMSDHSLNVLCFLKKRKTKN</sequence>
<dbReference type="HOGENOM" id="CLU_118883_0_0_1"/>
<dbReference type="EMBL" id="AFFK01016462">
    <property type="status" value="NOT_ANNOTATED_CDS"/>
    <property type="molecule type" value="Genomic_DNA"/>
</dbReference>
<dbReference type="InterPro" id="IPR003656">
    <property type="entry name" value="Znf_BED"/>
</dbReference>
<protein>
    <recommendedName>
        <fullName evidence="5">BED-type domain-containing protein</fullName>
    </recommendedName>
</protein>
<dbReference type="AlphaFoldDB" id="T1ILN8"/>
<dbReference type="EnsemblMetazoa" id="SMAR001873-RA">
    <property type="protein sequence ID" value="SMAR001873-PA"/>
    <property type="gene ID" value="SMAR001873"/>
</dbReference>
<dbReference type="Proteomes" id="UP000014500">
    <property type="component" value="Unassembled WGS sequence"/>
</dbReference>
<evidence type="ECO:0000313" key="6">
    <source>
        <dbReference type="EnsemblMetazoa" id="SMAR001873-PA"/>
    </source>
</evidence>
<accession>T1ILN8</accession>
<dbReference type="GO" id="GO:0008270">
    <property type="term" value="F:zinc ion binding"/>
    <property type="evidence" value="ECO:0007669"/>
    <property type="project" value="UniProtKB-KW"/>
</dbReference>
<keyword evidence="3" id="KW-0862">Zinc</keyword>
<feature type="domain" description="BED-type" evidence="5">
    <location>
        <begin position="1"/>
        <end position="46"/>
    </location>
</feature>
<organism evidence="6 7">
    <name type="scientific">Strigamia maritima</name>
    <name type="common">European centipede</name>
    <name type="synonym">Geophilus maritimus</name>
    <dbReference type="NCBI Taxonomy" id="126957"/>
    <lineage>
        <taxon>Eukaryota</taxon>
        <taxon>Metazoa</taxon>
        <taxon>Ecdysozoa</taxon>
        <taxon>Arthropoda</taxon>
        <taxon>Myriapoda</taxon>
        <taxon>Chilopoda</taxon>
        <taxon>Pleurostigmophora</taxon>
        <taxon>Geophilomorpha</taxon>
        <taxon>Linotaeniidae</taxon>
        <taxon>Strigamia</taxon>
    </lineage>
</organism>
<dbReference type="SMART" id="SM00614">
    <property type="entry name" value="ZnF_BED"/>
    <property type="match status" value="1"/>
</dbReference>
<keyword evidence="1" id="KW-0479">Metal-binding</keyword>
<reference evidence="6" key="2">
    <citation type="submission" date="2015-02" db="UniProtKB">
        <authorList>
            <consortium name="EnsemblMetazoa"/>
        </authorList>
    </citation>
    <scope>IDENTIFICATION</scope>
</reference>
<evidence type="ECO:0000313" key="7">
    <source>
        <dbReference type="Proteomes" id="UP000014500"/>
    </source>
</evidence>
<dbReference type="PROSITE" id="PS50808">
    <property type="entry name" value="ZF_BED"/>
    <property type="match status" value="1"/>
</dbReference>
<dbReference type="InterPro" id="IPR036236">
    <property type="entry name" value="Znf_C2H2_sf"/>
</dbReference>
<dbReference type="Pfam" id="PF02892">
    <property type="entry name" value="zf-BED"/>
    <property type="match status" value="1"/>
</dbReference>
<evidence type="ECO:0000256" key="3">
    <source>
        <dbReference type="ARBA" id="ARBA00022833"/>
    </source>
</evidence>